<gene>
    <name evidence="2" type="ORF">D7316_02095</name>
</gene>
<evidence type="ECO:0008006" key="4">
    <source>
        <dbReference type="Google" id="ProtNLM"/>
    </source>
</evidence>
<evidence type="ECO:0000256" key="1">
    <source>
        <dbReference type="SAM" id="MobiDB-lite"/>
    </source>
</evidence>
<dbReference type="Proteomes" id="UP000271469">
    <property type="component" value="Chromosome"/>
</dbReference>
<dbReference type="KEGG" id="gom:D7316_02095"/>
<keyword evidence="3" id="KW-1185">Reference proteome</keyword>
<feature type="region of interest" description="Disordered" evidence="1">
    <location>
        <begin position="1"/>
        <end position="38"/>
    </location>
</feature>
<dbReference type="EMBL" id="CP033972">
    <property type="protein sequence ID" value="AZG45499.1"/>
    <property type="molecule type" value="Genomic_DNA"/>
</dbReference>
<sequence length="343" mass="36809">MSLIDVEGIGPLDPADPRARVRGPAVSAPPRRPGSVRRTTTIDMRWADGWGSRLTLDGRGRDLVTTGRDGVAIARSSMRVTVATDRRVEAITIATAPDRPGIGDLVGERAGSGFRRALSAKVGGVTGADPVDLMLDDIPGATLISGFAFAQWYPIESLLAPGAAGTARQRDMTGICTGFMPGSSGLAPDGTSRWTHRTRQVEPLEANDDPLAWHDIEQISELSMRRARRIDVWRDGRDVWVDSMFQDSSTRPVGGRIAVHEYGLTARIDAESMTLVEVTPEPHVLPYAECPLAVFGVDGLIGSPIANLRTTVLERLQGVAGCTHLNDALRALADVGHLVSQIR</sequence>
<dbReference type="InterPro" id="IPR021312">
    <property type="entry name" value="DUF2889"/>
</dbReference>
<name>A0A3G8JM24_9ACTN</name>
<proteinExistence type="predicted"/>
<accession>A0A3G8JM24</accession>
<reference evidence="2 3" key="1">
    <citation type="submission" date="2018-11" db="EMBL/GenBank/DDBJ databases">
        <title>Gordonia insulae sp. nov., isolated from an island soil.</title>
        <authorList>
            <person name="Kim Y.S."/>
            <person name="Kim S.B."/>
        </authorList>
    </citation>
    <scope>NUCLEOTIDE SEQUENCE [LARGE SCALE GENOMIC DNA]</scope>
    <source>
        <strain evidence="2 3">MMS17-SY073</strain>
    </source>
</reference>
<dbReference type="AlphaFoldDB" id="A0A3G8JM24"/>
<evidence type="ECO:0000313" key="3">
    <source>
        <dbReference type="Proteomes" id="UP000271469"/>
    </source>
</evidence>
<organism evidence="2 3">
    <name type="scientific">Gordonia insulae</name>
    <dbReference type="NCBI Taxonomy" id="2420509"/>
    <lineage>
        <taxon>Bacteria</taxon>
        <taxon>Bacillati</taxon>
        <taxon>Actinomycetota</taxon>
        <taxon>Actinomycetes</taxon>
        <taxon>Mycobacteriales</taxon>
        <taxon>Gordoniaceae</taxon>
        <taxon>Gordonia</taxon>
    </lineage>
</organism>
<protein>
    <recommendedName>
        <fullName evidence="4">DUF2889 domain-containing protein</fullName>
    </recommendedName>
</protein>
<dbReference type="Pfam" id="PF11136">
    <property type="entry name" value="DUF2889"/>
    <property type="match status" value="1"/>
</dbReference>
<evidence type="ECO:0000313" key="2">
    <source>
        <dbReference type="EMBL" id="AZG45499.1"/>
    </source>
</evidence>